<name>E3LNA5_CAERE</name>
<feature type="region of interest" description="Disordered" evidence="1">
    <location>
        <begin position="60"/>
        <end position="264"/>
    </location>
</feature>
<dbReference type="OMA" id="MRIQNIN"/>
<feature type="compositionally biased region" description="Acidic residues" evidence="1">
    <location>
        <begin position="83"/>
        <end position="95"/>
    </location>
</feature>
<dbReference type="InParanoid" id="E3LNA5"/>
<reference evidence="2" key="1">
    <citation type="submission" date="2007-07" db="EMBL/GenBank/DDBJ databases">
        <title>PCAP assembly of the Caenorhabditis remanei genome.</title>
        <authorList>
            <consortium name="The Caenorhabditis remanei Sequencing Consortium"/>
            <person name="Wilson R.K."/>
        </authorList>
    </citation>
    <scope>NUCLEOTIDE SEQUENCE [LARGE SCALE GENOMIC DNA]</scope>
    <source>
        <strain evidence="2">PB4641</strain>
    </source>
</reference>
<dbReference type="GeneID" id="9819197"/>
<gene>
    <name evidence="2" type="ORF">CRE_28332</name>
</gene>
<protein>
    <submittedName>
        <fullName evidence="2">Uncharacterized protein</fullName>
    </submittedName>
</protein>
<dbReference type="Proteomes" id="UP000008281">
    <property type="component" value="Unassembled WGS sequence"/>
</dbReference>
<organism evidence="3">
    <name type="scientific">Caenorhabditis remanei</name>
    <name type="common">Caenorhabditis vulgaris</name>
    <dbReference type="NCBI Taxonomy" id="31234"/>
    <lineage>
        <taxon>Eukaryota</taxon>
        <taxon>Metazoa</taxon>
        <taxon>Ecdysozoa</taxon>
        <taxon>Nematoda</taxon>
        <taxon>Chromadorea</taxon>
        <taxon>Rhabditida</taxon>
        <taxon>Rhabditina</taxon>
        <taxon>Rhabditomorpha</taxon>
        <taxon>Rhabditoidea</taxon>
        <taxon>Rhabditidae</taxon>
        <taxon>Peloderinae</taxon>
        <taxon>Caenorhabditis</taxon>
    </lineage>
</organism>
<dbReference type="HOGENOM" id="CLU_1054607_0_0_1"/>
<sequence>MTLLSLPVAGDSHLRNITHINQIADDDRSLASLTTLSKSMRIQNINDLVSKFCRSVERTALKESEDSGGTSRQNDEGGNMPEEIPEEDIDNPDENNQEREGGQGNEGGDEGEGGNNEQVPGNGDEGSDSDSDNDLNYDGDNETEDSTSSEDEVNDDEEEDDEEVVHQPASQANIEQIERYIGVPHNNRNRPNREAPYDLPDIVVNRRRNRNSSDTDSSTEARRKRKRRHSSAYDRNEQIKRRREDDDDDHRPPTPRPRFVPINF</sequence>
<proteinExistence type="predicted"/>
<dbReference type="CTD" id="9819197"/>
<evidence type="ECO:0000256" key="1">
    <source>
        <dbReference type="SAM" id="MobiDB-lite"/>
    </source>
</evidence>
<evidence type="ECO:0000313" key="2">
    <source>
        <dbReference type="EMBL" id="EFP03046.1"/>
    </source>
</evidence>
<accession>E3LNA5</accession>
<dbReference type="EMBL" id="DS268411">
    <property type="protein sequence ID" value="EFP03046.1"/>
    <property type="molecule type" value="Genomic_DNA"/>
</dbReference>
<keyword evidence="3" id="KW-1185">Reference proteome</keyword>
<feature type="compositionally biased region" description="Basic and acidic residues" evidence="1">
    <location>
        <begin position="231"/>
        <end position="252"/>
    </location>
</feature>
<evidence type="ECO:0000313" key="3">
    <source>
        <dbReference type="Proteomes" id="UP000008281"/>
    </source>
</evidence>
<dbReference type="RefSeq" id="XP_003114911.2">
    <property type="nucleotide sequence ID" value="XM_003114863.2"/>
</dbReference>
<dbReference type="AlphaFoldDB" id="E3LNA5"/>
<dbReference type="KEGG" id="crq:GCK72_001621"/>
<feature type="compositionally biased region" description="Acidic residues" evidence="1">
    <location>
        <begin position="125"/>
        <end position="163"/>
    </location>
</feature>